<dbReference type="GO" id="GO:0003723">
    <property type="term" value="F:RNA binding"/>
    <property type="evidence" value="ECO:0007669"/>
    <property type="project" value="UniProtKB-UniRule"/>
</dbReference>
<dbReference type="PANTHER" id="PTHR15241">
    <property type="entry name" value="TRANSFORMER-2-RELATED"/>
    <property type="match status" value="1"/>
</dbReference>
<dbReference type="InterPro" id="IPR000504">
    <property type="entry name" value="RRM_dom"/>
</dbReference>
<dbReference type="Gene3D" id="3.30.70.330">
    <property type="match status" value="1"/>
</dbReference>
<dbReference type="Proteomes" id="UP000281553">
    <property type="component" value="Unassembled WGS sequence"/>
</dbReference>
<dbReference type="SMART" id="SM00360">
    <property type="entry name" value="RRM"/>
    <property type="match status" value="1"/>
</dbReference>
<evidence type="ECO:0000259" key="2">
    <source>
        <dbReference type="PROSITE" id="PS50102"/>
    </source>
</evidence>
<proteinExistence type="predicted"/>
<dbReference type="PANTHER" id="PTHR15241:SF304">
    <property type="entry name" value="RRM DOMAIN-CONTAINING PROTEIN"/>
    <property type="match status" value="1"/>
</dbReference>
<dbReference type="PROSITE" id="PS50102">
    <property type="entry name" value="RRM"/>
    <property type="match status" value="1"/>
</dbReference>
<dbReference type="SUPFAM" id="SSF54928">
    <property type="entry name" value="RNA-binding domain, RBD"/>
    <property type="match status" value="1"/>
</dbReference>
<organism evidence="3 4">
    <name type="scientific">Dibothriocephalus latus</name>
    <name type="common">Fish tapeworm</name>
    <name type="synonym">Diphyllobothrium latum</name>
    <dbReference type="NCBI Taxonomy" id="60516"/>
    <lineage>
        <taxon>Eukaryota</taxon>
        <taxon>Metazoa</taxon>
        <taxon>Spiralia</taxon>
        <taxon>Lophotrochozoa</taxon>
        <taxon>Platyhelminthes</taxon>
        <taxon>Cestoda</taxon>
        <taxon>Eucestoda</taxon>
        <taxon>Diphyllobothriidea</taxon>
        <taxon>Diphyllobothriidae</taxon>
        <taxon>Dibothriocephalus</taxon>
    </lineage>
</organism>
<accession>A0A3P7R1L6</accession>
<dbReference type="OrthoDB" id="10067824at2759"/>
<feature type="domain" description="RRM" evidence="2">
    <location>
        <begin position="31"/>
        <end position="124"/>
    </location>
</feature>
<dbReference type="InterPro" id="IPR035979">
    <property type="entry name" value="RBD_domain_sf"/>
</dbReference>
<sequence length="136" mass="15313">MILGTTEEDDDSQSEDENSISDAYVQSSNQPKIFVGSLTPKVTESQLEAYFSAFGRVAKAQVVYDRDIGRSRGFGFVTFADNTAFKKGVLKVRHFLNDSRLTVHCSTRNARSLGRCVRLSLVIDFPGKFTRIYFRN</sequence>
<dbReference type="InterPro" id="IPR012677">
    <property type="entry name" value="Nucleotide-bd_a/b_plait_sf"/>
</dbReference>
<evidence type="ECO:0000256" key="1">
    <source>
        <dbReference type="PROSITE-ProRule" id="PRU00176"/>
    </source>
</evidence>
<keyword evidence="4" id="KW-1185">Reference proteome</keyword>
<reference evidence="3 4" key="1">
    <citation type="submission" date="2018-11" db="EMBL/GenBank/DDBJ databases">
        <authorList>
            <consortium name="Pathogen Informatics"/>
        </authorList>
    </citation>
    <scope>NUCLEOTIDE SEQUENCE [LARGE SCALE GENOMIC DNA]</scope>
</reference>
<gene>
    <name evidence="3" type="ORF">DILT_LOCUS17212</name>
</gene>
<evidence type="ECO:0000313" key="3">
    <source>
        <dbReference type="EMBL" id="VDN37046.1"/>
    </source>
</evidence>
<evidence type="ECO:0000313" key="4">
    <source>
        <dbReference type="Proteomes" id="UP000281553"/>
    </source>
</evidence>
<dbReference type="AlphaFoldDB" id="A0A3P7R1L6"/>
<dbReference type="EMBL" id="UYRU01090085">
    <property type="protein sequence ID" value="VDN37046.1"/>
    <property type="molecule type" value="Genomic_DNA"/>
</dbReference>
<protein>
    <recommendedName>
        <fullName evidence="2">RRM domain-containing protein</fullName>
    </recommendedName>
</protein>
<dbReference type="Pfam" id="PF00076">
    <property type="entry name" value="RRM_1"/>
    <property type="match status" value="1"/>
</dbReference>
<keyword evidence="1" id="KW-0694">RNA-binding</keyword>
<name>A0A3P7R1L6_DIBLA</name>